<dbReference type="Pfam" id="PF10340">
    <property type="entry name" value="Say1_Mug180"/>
    <property type="match status" value="1"/>
</dbReference>
<name>A0A9N9P8Q7_9GLOM</name>
<sequence>NIVVAGDGAGGGLVLAMLYYLRDNQMALPGGAVLFSPWVDLTMSCASWDQNRSYDYLFKQNDVDPLHPVNLYLDFYEERSKLITHPY</sequence>
<evidence type="ECO:0000256" key="1">
    <source>
        <dbReference type="ARBA" id="ARBA00022801"/>
    </source>
</evidence>
<evidence type="ECO:0000313" key="2">
    <source>
        <dbReference type="EMBL" id="CAG8793537.1"/>
    </source>
</evidence>
<dbReference type="GO" id="GO:0016787">
    <property type="term" value="F:hydrolase activity"/>
    <property type="evidence" value="ECO:0007669"/>
    <property type="project" value="UniProtKB-KW"/>
</dbReference>
<protein>
    <submittedName>
        <fullName evidence="2">546_t:CDS:1</fullName>
    </submittedName>
</protein>
<feature type="non-terminal residue" evidence="2">
    <location>
        <position position="1"/>
    </location>
</feature>
<dbReference type="EMBL" id="CAJVPV010064039">
    <property type="protein sequence ID" value="CAG8793537.1"/>
    <property type="molecule type" value="Genomic_DNA"/>
</dbReference>
<dbReference type="InterPro" id="IPR019436">
    <property type="entry name" value="Say1-like"/>
</dbReference>
<proteinExistence type="predicted"/>
<comment type="caution">
    <text evidence="2">The sequence shown here is derived from an EMBL/GenBank/DDBJ whole genome shotgun (WGS) entry which is preliminary data.</text>
</comment>
<evidence type="ECO:0000313" key="3">
    <source>
        <dbReference type="Proteomes" id="UP000789342"/>
    </source>
</evidence>
<dbReference type="PANTHER" id="PTHR48081:SF26">
    <property type="entry name" value="ALPHA_BETA HYDROLASE FOLD-3 DOMAIN-CONTAINING PROTEIN"/>
    <property type="match status" value="1"/>
</dbReference>
<accession>A0A9N9P8Q7</accession>
<feature type="non-terminal residue" evidence="2">
    <location>
        <position position="87"/>
    </location>
</feature>
<keyword evidence="1" id="KW-0378">Hydrolase</keyword>
<dbReference type="OrthoDB" id="408631at2759"/>
<organism evidence="2 3">
    <name type="scientific">Acaulospora morrowiae</name>
    <dbReference type="NCBI Taxonomy" id="94023"/>
    <lineage>
        <taxon>Eukaryota</taxon>
        <taxon>Fungi</taxon>
        <taxon>Fungi incertae sedis</taxon>
        <taxon>Mucoromycota</taxon>
        <taxon>Glomeromycotina</taxon>
        <taxon>Glomeromycetes</taxon>
        <taxon>Diversisporales</taxon>
        <taxon>Acaulosporaceae</taxon>
        <taxon>Acaulospora</taxon>
    </lineage>
</organism>
<dbReference type="SUPFAM" id="SSF53474">
    <property type="entry name" value="alpha/beta-Hydrolases"/>
    <property type="match status" value="1"/>
</dbReference>
<dbReference type="InterPro" id="IPR029058">
    <property type="entry name" value="AB_hydrolase_fold"/>
</dbReference>
<dbReference type="AlphaFoldDB" id="A0A9N9P8Q7"/>
<dbReference type="InterPro" id="IPR050300">
    <property type="entry name" value="GDXG_lipolytic_enzyme"/>
</dbReference>
<keyword evidence="3" id="KW-1185">Reference proteome</keyword>
<dbReference type="Proteomes" id="UP000789342">
    <property type="component" value="Unassembled WGS sequence"/>
</dbReference>
<gene>
    <name evidence="2" type="ORF">AMORRO_LOCUS18352</name>
</gene>
<reference evidence="2" key="1">
    <citation type="submission" date="2021-06" db="EMBL/GenBank/DDBJ databases">
        <authorList>
            <person name="Kallberg Y."/>
            <person name="Tangrot J."/>
            <person name="Rosling A."/>
        </authorList>
    </citation>
    <scope>NUCLEOTIDE SEQUENCE</scope>
    <source>
        <strain evidence="2">CL551</strain>
    </source>
</reference>
<dbReference type="PANTHER" id="PTHR48081">
    <property type="entry name" value="AB HYDROLASE SUPERFAMILY PROTEIN C4A8.06C"/>
    <property type="match status" value="1"/>
</dbReference>
<dbReference type="Gene3D" id="3.40.50.1820">
    <property type="entry name" value="alpha/beta hydrolase"/>
    <property type="match status" value="1"/>
</dbReference>